<dbReference type="GO" id="GO:0005737">
    <property type="term" value="C:cytoplasm"/>
    <property type="evidence" value="ECO:0007669"/>
    <property type="project" value="TreeGrafter"/>
</dbReference>
<evidence type="ECO:0000313" key="15">
    <source>
        <dbReference type="Proteomes" id="UP000323506"/>
    </source>
</evidence>
<evidence type="ECO:0000256" key="3">
    <source>
        <dbReference type="ARBA" id="ARBA00022723"/>
    </source>
</evidence>
<dbReference type="GO" id="GO:0008420">
    <property type="term" value="F:RNA polymerase II CTD heptapeptide repeat phosphatase activity"/>
    <property type="evidence" value="ECO:0007669"/>
    <property type="project" value="UniProtKB-UniRule"/>
</dbReference>
<dbReference type="InterPro" id="IPR039693">
    <property type="entry name" value="Rtr1/RPAP2"/>
</dbReference>
<sequence>MAKDRSISGLEAVHKIQLHFLDGIRDEKQLISSGSLISQSGYEDFVTERSISNICSYPLCRNPLPSEPRRRGRYRSSLKEHRVYDLQETNRFCSADCLINSRAFAGSLQEEFPGEVSLVGPSNAIEGYVPQRGLNSKTGAFDSSSSEQGNSKGDSFVNNKIDFTSVVIMNNEYTISESLGSLRQSQRAKPSSMKNVINEMDFTSEIIMNDEYTVSKTPPVSVQGCSGTKLKEAEGQGICKDFEEKCLISGSSSALREKDSSIVELPSSKYVYQSGLDTVSAEADEVVLKSVLRSARAKKLNCSVTWADNKNVDNARKGSLCEVKETNTQKGDSEICGRTDNGDDDNMLRFASAKVCAMALRKAAAAVASGDSDVNDAVSEAGLIILPHALEADKEEQVKNVDTFEPEAEPEQEEGPVKDEIFHEEYLSVNGREYPQKIVLRNGRSSEIKETLAGCISSLPIPISTLEQGMGRLLETIMKQWQVIVFLFVGALSVCRVPSLTPLMTNGRMLLQRLISIFSQFFCICIRHDSLEVFVLDGAQISMEEYEVMKDLIIPFGRAPHFSEQSRA</sequence>
<dbReference type="PROSITE" id="PS51479">
    <property type="entry name" value="ZF_RTR1"/>
    <property type="match status" value="1"/>
</dbReference>
<dbReference type="InterPro" id="IPR007308">
    <property type="entry name" value="Rtr1/RPAP2_dom"/>
</dbReference>
<comment type="subcellular location">
    <subcellularLocation>
        <location evidence="1 12">Nucleus</location>
    </subcellularLocation>
</comment>
<dbReference type="AlphaFoldDB" id="A0A5D2BRK6"/>
<evidence type="ECO:0000256" key="8">
    <source>
        <dbReference type="ARBA" id="ARBA00023242"/>
    </source>
</evidence>
<dbReference type="PANTHER" id="PTHR14732">
    <property type="entry name" value="RNA POLYMERASE II SUBUNIT B1 CTD PHOSPHATASE RPAP2-RELATED"/>
    <property type="match status" value="1"/>
</dbReference>
<dbReference type="GO" id="GO:0043175">
    <property type="term" value="F:RNA polymerase core enzyme binding"/>
    <property type="evidence" value="ECO:0007669"/>
    <property type="project" value="UniProtKB-UniRule"/>
</dbReference>
<comment type="catalytic activity">
    <reaction evidence="9 12">
        <text>O-phospho-L-seryl-[protein] + H2O = L-seryl-[protein] + phosphate</text>
        <dbReference type="Rhea" id="RHEA:20629"/>
        <dbReference type="Rhea" id="RHEA-COMP:9863"/>
        <dbReference type="Rhea" id="RHEA-COMP:11604"/>
        <dbReference type="ChEBI" id="CHEBI:15377"/>
        <dbReference type="ChEBI" id="CHEBI:29999"/>
        <dbReference type="ChEBI" id="CHEBI:43474"/>
        <dbReference type="ChEBI" id="CHEBI:83421"/>
        <dbReference type="EC" id="3.1.3.16"/>
    </reaction>
</comment>
<keyword evidence="8 12" id="KW-0539">Nucleus</keyword>
<keyword evidence="5 12" id="KW-0378">Hydrolase</keyword>
<reference evidence="14 15" key="1">
    <citation type="submission" date="2019-06" db="EMBL/GenBank/DDBJ databases">
        <title>WGS assembly of Gossypium darwinii.</title>
        <authorList>
            <person name="Chen Z.J."/>
            <person name="Sreedasyam A."/>
            <person name="Ando A."/>
            <person name="Song Q."/>
            <person name="De L."/>
            <person name="Hulse-Kemp A."/>
            <person name="Ding M."/>
            <person name="Ye W."/>
            <person name="Kirkbride R."/>
            <person name="Jenkins J."/>
            <person name="Plott C."/>
            <person name="Lovell J."/>
            <person name="Lin Y.-M."/>
            <person name="Vaughn R."/>
            <person name="Liu B."/>
            <person name="Li W."/>
            <person name="Simpson S."/>
            <person name="Scheffler B."/>
            <person name="Saski C."/>
            <person name="Grover C."/>
            <person name="Hu G."/>
            <person name="Conover J."/>
            <person name="Carlson J."/>
            <person name="Shu S."/>
            <person name="Boston L."/>
            <person name="Williams M."/>
            <person name="Peterson D."/>
            <person name="Mcgee K."/>
            <person name="Jones D."/>
            <person name="Wendel J."/>
            <person name="Stelly D."/>
            <person name="Grimwood J."/>
            <person name="Schmutz J."/>
        </authorList>
    </citation>
    <scope>NUCLEOTIDE SEQUENCE [LARGE SCALE GENOMIC DNA]</scope>
    <source>
        <strain evidence="14">1808015.09</strain>
    </source>
</reference>
<evidence type="ECO:0000256" key="7">
    <source>
        <dbReference type="ARBA" id="ARBA00022912"/>
    </source>
</evidence>
<protein>
    <recommendedName>
        <fullName evidence="12">RNA polymerase II subunit B1 CTD phosphatase RPAP2 homolog</fullName>
        <ecNumber evidence="12">3.1.3.16</ecNumber>
    </recommendedName>
</protein>
<dbReference type="Pfam" id="PF04181">
    <property type="entry name" value="RPAP2_Rtr1"/>
    <property type="match status" value="1"/>
</dbReference>
<dbReference type="GO" id="GO:0008270">
    <property type="term" value="F:zinc ion binding"/>
    <property type="evidence" value="ECO:0007669"/>
    <property type="project" value="UniProtKB-KW"/>
</dbReference>
<evidence type="ECO:0000256" key="2">
    <source>
        <dbReference type="ARBA" id="ARBA00005676"/>
    </source>
</evidence>
<keyword evidence="6 12" id="KW-0862">Zinc</keyword>
<evidence type="ECO:0000256" key="10">
    <source>
        <dbReference type="ARBA" id="ARBA00048336"/>
    </source>
</evidence>
<dbReference type="InterPro" id="IPR038534">
    <property type="entry name" value="Rtr1/RPAP2_sf"/>
</dbReference>
<accession>A0A5D2BRK6</accession>
<dbReference type="Proteomes" id="UP000323506">
    <property type="component" value="Chromosome D08"/>
</dbReference>
<gene>
    <name evidence="14" type="ORF">ES288_D08G251800v1</name>
</gene>
<evidence type="ECO:0000259" key="13">
    <source>
        <dbReference type="PROSITE" id="PS51479"/>
    </source>
</evidence>
<evidence type="ECO:0000313" key="14">
    <source>
        <dbReference type="EMBL" id="TYG58805.1"/>
    </source>
</evidence>
<comment type="function">
    <text evidence="12">Putative RNA polymerase II subunit B1 C-terminal domain (CTD) phosphatase involved in RNA polymerase II transcription regulation.</text>
</comment>
<dbReference type="EMBL" id="CM017708">
    <property type="protein sequence ID" value="TYG58805.1"/>
    <property type="molecule type" value="Genomic_DNA"/>
</dbReference>
<evidence type="ECO:0000256" key="6">
    <source>
        <dbReference type="ARBA" id="ARBA00022833"/>
    </source>
</evidence>
<evidence type="ECO:0000256" key="12">
    <source>
        <dbReference type="RuleBase" id="RU367080"/>
    </source>
</evidence>
<keyword evidence="4 12" id="KW-0863">Zinc-finger</keyword>
<evidence type="ECO:0000256" key="4">
    <source>
        <dbReference type="ARBA" id="ARBA00022771"/>
    </source>
</evidence>
<dbReference type="GO" id="GO:0005634">
    <property type="term" value="C:nucleus"/>
    <property type="evidence" value="ECO:0007669"/>
    <property type="project" value="UniProtKB-SubCell"/>
</dbReference>
<keyword evidence="3 12" id="KW-0479">Metal-binding</keyword>
<dbReference type="PANTHER" id="PTHR14732:SF0">
    <property type="entry name" value="RNA POLYMERASE II SUBUNIT B1 CTD PHOSPHATASE RPAP2-RELATED"/>
    <property type="match status" value="1"/>
</dbReference>
<evidence type="ECO:0000256" key="11">
    <source>
        <dbReference type="PROSITE-ProRule" id="PRU00812"/>
    </source>
</evidence>
<evidence type="ECO:0000256" key="5">
    <source>
        <dbReference type="ARBA" id="ARBA00022801"/>
    </source>
</evidence>
<keyword evidence="7 12" id="KW-0904">Protein phosphatase</keyword>
<organism evidence="14 15">
    <name type="scientific">Gossypium darwinii</name>
    <name type="common">Darwin's cotton</name>
    <name type="synonym">Gossypium barbadense var. darwinii</name>
    <dbReference type="NCBI Taxonomy" id="34276"/>
    <lineage>
        <taxon>Eukaryota</taxon>
        <taxon>Viridiplantae</taxon>
        <taxon>Streptophyta</taxon>
        <taxon>Embryophyta</taxon>
        <taxon>Tracheophyta</taxon>
        <taxon>Spermatophyta</taxon>
        <taxon>Magnoliopsida</taxon>
        <taxon>eudicotyledons</taxon>
        <taxon>Gunneridae</taxon>
        <taxon>Pentapetalae</taxon>
        <taxon>rosids</taxon>
        <taxon>malvids</taxon>
        <taxon>Malvales</taxon>
        <taxon>Malvaceae</taxon>
        <taxon>Malvoideae</taxon>
        <taxon>Gossypium</taxon>
    </lineage>
</organism>
<name>A0A5D2BRK6_GOSDA</name>
<comment type="similarity">
    <text evidence="2 11 12">Belongs to the RPAP2 family.</text>
</comment>
<dbReference type="Gene3D" id="1.25.40.820">
    <property type="match status" value="1"/>
</dbReference>
<keyword evidence="15" id="KW-1185">Reference proteome</keyword>
<evidence type="ECO:0000256" key="9">
    <source>
        <dbReference type="ARBA" id="ARBA00047761"/>
    </source>
</evidence>
<evidence type="ECO:0000256" key="1">
    <source>
        <dbReference type="ARBA" id="ARBA00004123"/>
    </source>
</evidence>
<feature type="domain" description="RTR1-type" evidence="13">
    <location>
        <begin position="32"/>
        <end position="117"/>
    </location>
</feature>
<comment type="catalytic activity">
    <reaction evidence="10 12">
        <text>O-phospho-L-threonyl-[protein] + H2O = L-threonyl-[protein] + phosphate</text>
        <dbReference type="Rhea" id="RHEA:47004"/>
        <dbReference type="Rhea" id="RHEA-COMP:11060"/>
        <dbReference type="Rhea" id="RHEA-COMP:11605"/>
        <dbReference type="ChEBI" id="CHEBI:15377"/>
        <dbReference type="ChEBI" id="CHEBI:30013"/>
        <dbReference type="ChEBI" id="CHEBI:43474"/>
        <dbReference type="ChEBI" id="CHEBI:61977"/>
        <dbReference type="EC" id="3.1.3.16"/>
    </reaction>
</comment>
<proteinExistence type="inferred from homology"/>
<dbReference type="EC" id="3.1.3.16" evidence="12"/>